<evidence type="ECO:0000313" key="1">
    <source>
        <dbReference type="EMBL" id="CDW34767.1"/>
    </source>
</evidence>
<reference evidence="1" key="1">
    <citation type="submission" date="2014-05" db="EMBL/GenBank/DDBJ databases">
        <authorList>
            <person name="Chronopoulou M."/>
        </authorList>
    </citation>
    <scope>NUCLEOTIDE SEQUENCE</scope>
    <source>
        <tissue evidence="1">Whole organism</tissue>
    </source>
</reference>
<proteinExistence type="predicted"/>
<sequence length="36" mass="4175">MLISCNIPLHFENCPNFVEFIDLLLLLHYQVNGVSK</sequence>
<protein>
    <submittedName>
        <fullName evidence="1">Uncharacterized protein</fullName>
    </submittedName>
</protein>
<dbReference type="AlphaFoldDB" id="A0A0K2U9X3"/>
<organism evidence="1">
    <name type="scientific">Lepeophtheirus salmonis</name>
    <name type="common">Salmon louse</name>
    <name type="synonym">Caligus salmonis</name>
    <dbReference type="NCBI Taxonomy" id="72036"/>
    <lineage>
        <taxon>Eukaryota</taxon>
        <taxon>Metazoa</taxon>
        <taxon>Ecdysozoa</taxon>
        <taxon>Arthropoda</taxon>
        <taxon>Crustacea</taxon>
        <taxon>Multicrustacea</taxon>
        <taxon>Hexanauplia</taxon>
        <taxon>Copepoda</taxon>
        <taxon>Siphonostomatoida</taxon>
        <taxon>Caligidae</taxon>
        <taxon>Lepeophtheirus</taxon>
    </lineage>
</organism>
<name>A0A0K2U9X3_LEPSM</name>
<accession>A0A0K2U9X3</accession>
<dbReference type="EMBL" id="HACA01017406">
    <property type="protein sequence ID" value="CDW34767.1"/>
    <property type="molecule type" value="Transcribed_RNA"/>
</dbReference>